<sequence>MKTDNADGDNRPGDRKPRRRRWLRRTVAGLVVTLVAAVVGLVVAYPVVAAAACPGCYGLRKAGPGVYVDGDATPEQRRQMVDMVAAARQRVRDFYRDIRSDPRVLVCLSADCYRHIGGGGEKGRALLDRVLLLSPDGANVVIASHELAHTELYRRLGSRYAQVPRWFNEGLAVLISDDARYLTARPAAERCPIDHPEALAATRATTTPAPGAEQDFYRNGACVVDRWVATHGGADAVHDLIRRLLAGEPFTDIVVTA</sequence>
<evidence type="ECO:0000313" key="2">
    <source>
        <dbReference type="EMBL" id="MEE6258646.1"/>
    </source>
</evidence>
<keyword evidence="1" id="KW-1133">Transmembrane helix</keyword>
<accession>A0ABU7RQ62</accession>
<name>A0ABU7RQ62_9ACTN</name>
<reference evidence="2 3" key="1">
    <citation type="submission" date="2024-01" db="EMBL/GenBank/DDBJ databases">
        <title>Genome insights into Plantactinospora sonchi sp. nov.</title>
        <authorList>
            <person name="Wang L."/>
        </authorList>
    </citation>
    <scope>NUCLEOTIDE SEQUENCE [LARGE SCALE GENOMIC DNA]</scope>
    <source>
        <strain evidence="2 3">NEAU-QY2</strain>
    </source>
</reference>
<keyword evidence="3" id="KW-1185">Reference proteome</keyword>
<feature type="transmembrane region" description="Helical" evidence="1">
    <location>
        <begin position="26"/>
        <end position="48"/>
    </location>
</feature>
<keyword evidence="1" id="KW-0472">Membrane</keyword>
<evidence type="ECO:0008006" key="4">
    <source>
        <dbReference type="Google" id="ProtNLM"/>
    </source>
</evidence>
<dbReference type="EMBL" id="JAZGQK010000006">
    <property type="protein sequence ID" value="MEE6258646.1"/>
    <property type="molecule type" value="Genomic_DNA"/>
</dbReference>
<gene>
    <name evidence="2" type="ORF">V1633_09120</name>
</gene>
<evidence type="ECO:0000313" key="3">
    <source>
        <dbReference type="Proteomes" id="UP001332243"/>
    </source>
</evidence>
<protein>
    <recommendedName>
        <fullName evidence="4">Metalloprotease</fullName>
    </recommendedName>
</protein>
<proteinExistence type="predicted"/>
<keyword evidence="1" id="KW-0812">Transmembrane</keyword>
<dbReference type="RefSeq" id="WP_331213738.1">
    <property type="nucleotide sequence ID" value="NZ_JAZGQK010000006.1"/>
</dbReference>
<organism evidence="2 3">
    <name type="scientific">Plantactinospora sonchi</name>
    <dbReference type="NCBI Taxonomy" id="1544735"/>
    <lineage>
        <taxon>Bacteria</taxon>
        <taxon>Bacillati</taxon>
        <taxon>Actinomycetota</taxon>
        <taxon>Actinomycetes</taxon>
        <taxon>Micromonosporales</taxon>
        <taxon>Micromonosporaceae</taxon>
        <taxon>Plantactinospora</taxon>
    </lineage>
</organism>
<dbReference type="Proteomes" id="UP001332243">
    <property type="component" value="Unassembled WGS sequence"/>
</dbReference>
<comment type="caution">
    <text evidence="2">The sequence shown here is derived from an EMBL/GenBank/DDBJ whole genome shotgun (WGS) entry which is preliminary data.</text>
</comment>
<evidence type="ECO:0000256" key="1">
    <source>
        <dbReference type="SAM" id="Phobius"/>
    </source>
</evidence>